<comment type="subcellular location">
    <subcellularLocation>
        <location evidence="1">Cell membrane</location>
        <topology evidence="1">Multi-pass membrane protein</topology>
    </subcellularLocation>
</comment>
<feature type="transmembrane region" description="Helical" evidence="6">
    <location>
        <begin position="160"/>
        <end position="180"/>
    </location>
</feature>
<dbReference type="RefSeq" id="WP_111398304.1">
    <property type="nucleotide sequence ID" value="NZ_QKYU01000011.1"/>
</dbReference>
<dbReference type="InterPro" id="IPR020846">
    <property type="entry name" value="MFS_dom"/>
</dbReference>
<dbReference type="SUPFAM" id="SSF103473">
    <property type="entry name" value="MFS general substrate transporter"/>
    <property type="match status" value="1"/>
</dbReference>
<evidence type="ECO:0000256" key="6">
    <source>
        <dbReference type="SAM" id="Phobius"/>
    </source>
</evidence>
<feature type="transmembrane region" description="Helical" evidence="6">
    <location>
        <begin position="97"/>
        <end position="119"/>
    </location>
</feature>
<name>A0A2W7IJ01_9PROT</name>
<evidence type="ECO:0000256" key="2">
    <source>
        <dbReference type="ARBA" id="ARBA00022475"/>
    </source>
</evidence>
<evidence type="ECO:0000256" key="1">
    <source>
        <dbReference type="ARBA" id="ARBA00004651"/>
    </source>
</evidence>
<comment type="caution">
    <text evidence="8">The sequence shown here is derived from an EMBL/GenBank/DDBJ whole genome shotgun (WGS) entry which is preliminary data.</text>
</comment>
<evidence type="ECO:0000259" key="7">
    <source>
        <dbReference type="PROSITE" id="PS50850"/>
    </source>
</evidence>
<dbReference type="InterPro" id="IPR050189">
    <property type="entry name" value="MFS_Efflux_Transporters"/>
</dbReference>
<feature type="transmembrane region" description="Helical" evidence="6">
    <location>
        <begin position="329"/>
        <end position="351"/>
    </location>
</feature>
<keyword evidence="5 6" id="KW-0472">Membrane</keyword>
<keyword evidence="4 6" id="KW-1133">Transmembrane helix</keyword>
<reference evidence="8 9" key="1">
    <citation type="submission" date="2018-06" db="EMBL/GenBank/DDBJ databases">
        <title>Genomic Encyclopedia of Archaeal and Bacterial Type Strains, Phase II (KMG-II): from individual species to whole genera.</title>
        <authorList>
            <person name="Goeker M."/>
        </authorList>
    </citation>
    <scope>NUCLEOTIDE SEQUENCE [LARGE SCALE GENOMIC DNA]</scope>
    <source>
        <strain evidence="8 9">DSM 24525</strain>
    </source>
</reference>
<keyword evidence="9" id="KW-1185">Reference proteome</keyword>
<gene>
    <name evidence="8" type="ORF">C8P66_11159</name>
</gene>
<dbReference type="EMBL" id="QKYU01000011">
    <property type="protein sequence ID" value="PZW45644.1"/>
    <property type="molecule type" value="Genomic_DNA"/>
</dbReference>
<organism evidence="8 9">
    <name type="scientific">Humitalea rosea</name>
    <dbReference type="NCBI Taxonomy" id="990373"/>
    <lineage>
        <taxon>Bacteria</taxon>
        <taxon>Pseudomonadati</taxon>
        <taxon>Pseudomonadota</taxon>
        <taxon>Alphaproteobacteria</taxon>
        <taxon>Acetobacterales</taxon>
        <taxon>Roseomonadaceae</taxon>
        <taxon>Humitalea</taxon>
    </lineage>
</organism>
<feature type="transmembrane region" description="Helical" evidence="6">
    <location>
        <begin position="289"/>
        <end position="308"/>
    </location>
</feature>
<feature type="transmembrane region" description="Helical" evidence="6">
    <location>
        <begin position="264"/>
        <end position="283"/>
    </location>
</feature>
<feature type="transmembrane region" description="Helical" evidence="6">
    <location>
        <begin position="201"/>
        <end position="225"/>
    </location>
</feature>
<evidence type="ECO:0000256" key="5">
    <source>
        <dbReference type="ARBA" id="ARBA00023136"/>
    </source>
</evidence>
<evidence type="ECO:0000256" key="3">
    <source>
        <dbReference type="ARBA" id="ARBA00022692"/>
    </source>
</evidence>
<dbReference type="InterPro" id="IPR036259">
    <property type="entry name" value="MFS_trans_sf"/>
</dbReference>
<keyword evidence="3 6" id="KW-0812">Transmembrane</keyword>
<keyword evidence="2" id="KW-1003">Cell membrane</keyword>
<dbReference type="PANTHER" id="PTHR43124">
    <property type="entry name" value="PURINE EFFLUX PUMP PBUE"/>
    <property type="match status" value="1"/>
</dbReference>
<sequence>MTRNLPLLALAIGAFGIGTTEFAPMGLLPVIAGDLGVSIPSAGLLVSAYAFGVLLGAPLMTLTTGGLRRKTLLLLLMGLFTLGNLLSALAPGYGTLLAARLVTSLCHGAFFGVGSIVAANLVPPEKRAGAVAAMFMGLTIANVGGVPLATWFGQVAGWRAAFWGITGLGVLALAALHYALPRAPVEPRADIGRELRVLRRPAVLLALATTVLSSSAMFTAFTYIAPILQEVTRVSPAFVTQMLVLFGLGLTLGNYLGGRFADRALNATLVTVLAAITALLLIFAVTMHWALPAAVTIFVWGVATFAMVPPLQTRVMRTASDAPNLASSVNIGAFNLGNALGAVLGGAVIGVGLSYEYVAVAAAVPALAALGLVLVSIRGRRPVPAEALCAES</sequence>
<protein>
    <submittedName>
        <fullName evidence="8">DHA1 family inner membrane transport protein</fullName>
    </submittedName>
</protein>
<dbReference type="PANTHER" id="PTHR43124:SF8">
    <property type="entry name" value="INNER MEMBRANE TRANSPORT PROTEIN YDHP"/>
    <property type="match status" value="1"/>
</dbReference>
<dbReference type="OrthoDB" id="9788453at2"/>
<dbReference type="Proteomes" id="UP000249688">
    <property type="component" value="Unassembled WGS sequence"/>
</dbReference>
<dbReference type="GO" id="GO:0022857">
    <property type="term" value="F:transmembrane transporter activity"/>
    <property type="evidence" value="ECO:0007669"/>
    <property type="project" value="InterPro"/>
</dbReference>
<feature type="transmembrane region" description="Helical" evidence="6">
    <location>
        <begin position="237"/>
        <end position="257"/>
    </location>
</feature>
<feature type="transmembrane region" description="Helical" evidence="6">
    <location>
        <begin position="131"/>
        <end position="154"/>
    </location>
</feature>
<accession>A0A2W7IJ01</accession>
<proteinExistence type="predicted"/>
<dbReference type="AlphaFoldDB" id="A0A2W7IJ01"/>
<evidence type="ECO:0000313" key="9">
    <source>
        <dbReference type="Proteomes" id="UP000249688"/>
    </source>
</evidence>
<feature type="transmembrane region" description="Helical" evidence="6">
    <location>
        <begin position="72"/>
        <end position="91"/>
    </location>
</feature>
<feature type="transmembrane region" description="Helical" evidence="6">
    <location>
        <begin position="357"/>
        <end position="377"/>
    </location>
</feature>
<feature type="transmembrane region" description="Helical" evidence="6">
    <location>
        <begin position="38"/>
        <end position="60"/>
    </location>
</feature>
<dbReference type="PROSITE" id="PS50850">
    <property type="entry name" value="MFS"/>
    <property type="match status" value="1"/>
</dbReference>
<evidence type="ECO:0000313" key="8">
    <source>
        <dbReference type="EMBL" id="PZW45644.1"/>
    </source>
</evidence>
<dbReference type="InterPro" id="IPR011701">
    <property type="entry name" value="MFS"/>
</dbReference>
<feature type="domain" description="Major facilitator superfamily (MFS) profile" evidence="7">
    <location>
        <begin position="6"/>
        <end position="380"/>
    </location>
</feature>
<dbReference type="CDD" id="cd17324">
    <property type="entry name" value="MFS_NepI_like"/>
    <property type="match status" value="1"/>
</dbReference>
<evidence type="ECO:0000256" key="4">
    <source>
        <dbReference type="ARBA" id="ARBA00022989"/>
    </source>
</evidence>
<dbReference type="GO" id="GO:0005886">
    <property type="term" value="C:plasma membrane"/>
    <property type="evidence" value="ECO:0007669"/>
    <property type="project" value="UniProtKB-SubCell"/>
</dbReference>
<dbReference type="Pfam" id="PF07690">
    <property type="entry name" value="MFS_1"/>
    <property type="match status" value="1"/>
</dbReference>
<dbReference type="Gene3D" id="1.20.1250.20">
    <property type="entry name" value="MFS general substrate transporter like domains"/>
    <property type="match status" value="1"/>
</dbReference>